<keyword evidence="3" id="KW-1185">Reference proteome</keyword>
<gene>
    <name evidence="2" type="ORF">B0F90DRAFT_1775940</name>
</gene>
<organism evidence="2 3">
    <name type="scientific">Multifurca ochricompacta</name>
    <dbReference type="NCBI Taxonomy" id="376703"/>
    <lineage>
        <taxon>Eukaryota</taxon>
        <taxon>Fungi</taxon>
        <taxon>Dikarya</taxon>
        <taxon>Basidiomycota</taxon>
        <taxon>Agaricomycotina</taxon>
        <taxon>Agaricomycetes</taxon>
        <taxon>Russulales</taxon>
        <taxon>Russulaceae</taxon>
        <taxon>Multifurca</taxon>
    </lineage>
</organism>
<feature type="compositionally biased region" description="Pro residues" evidence="1">
    <location>
        <begin position="55"/>
        <end position="64"/>
    </location>
</feature>
<accession>A0AAD4LUT6</accession>
<evidence type="ECO:0000313" key="3">
    <source>
        <dbReference type="Proteomes" id="UP001203297"/>
    </source>
</evidence>
<sequence>TILFFDHSGTVSGPASSQFTWETTTIRSASTYQADNPTLFHPNTMQLQKKEKSDPPPPSGSHVI</sequence>
<proteinExistence type="predicted"/>
<dbReference type="Proteomes" id="UP001203297">
    <property type="component" value="Unassembled WGS sequence"/>
</dbReference>
<evidence type="ECO:0000256" key="1">
    <source>
        <dbReference type="SAM" id="MobiDB-lite"/>
    </source>
</evidence>
<feature type="compositionally biased region" description="Polar residues" evidence="1">
    <location>
        <begin position="32"/>
        <end position="47"/>
    </location>
</feature>
<name>A0AAD4LUT6_9AGAM</name>
<reference evidence="2" key="1">
    <citation type="journal article" date="2022" name="New Phytol.">
        <title>Evolutionary transition to the ectomycorrhizal habit in the genomes of a hyperdiverse lineage of mushroom-forming fungi.</title>
        <authorList>
            <person name="Looney B."/>
            <person name="Miyauchi S."/>
            <person name="Morin E."/>
            <person name="Drula E."/>
            <person name="Courty P.E."/>
            <person name="Kohler A."/>
            <person name="Kuo A."/>
            <person name="LaButti K."/>
            <person name="Pangilinan J."/>
            <person name="Lipzen A."/>
            <person name="Riley R."/>
            <person name="Andreopoulos W."/>
            <person name="He G."/>
            <person name="Johnson J."/>
            <person name="Nolan M."/>
            <person name="Tritt A."/>
            <person name="Barry K.W."/>
            <person name="Grigoriev I.V."/>
            <person name="Nagy L.G."/>
            <person name="Hibbett D."/>
            <person name="Henrissat B."/>
            <person name="Matheny P.B."/>
            <person name="Labbe J."/>
            <person name="Martin F.M."/>
        </authorList>
    </citation>
    <scope>NUCLEOTIDE SEQUENCE</scope>
    <source>
        <strain evidence="2">BPL690</strain>
    </source>
</reference>
<dbReference type="AlphaFoldDB" id="A0AAD4LUT6"/>
<dbReference type="EMBL" id="WTXG01000154">
    <property type="protein sequence ID" value="KAI0291520.1"/>
    <property type="molecule type" value="Genomic_DNA"/>
</dbReference>
<protein>
    <submittedName>
        <fullName evidence="2">Uncharacterized protein</fullName>
    </submittedName>
</protein>
<comment type="caution">
    <text evidence="2">The sequence shown here is derived from an EMBL/GenBank/DDBJ whole genome shotgun (WGS) entry which is preliminary data.</text>
</comment>
<evidence type="ECO:0000313" key="2">
    <source>
        <dbReference type="EMBL" id="KAI0291520.1"/>
    </source>
</evidence>
<feature type="region of interest" description="Disordered" evidence="1">
    <location>
        <begin position="32"/>
        <end position="64"/>
    </location>
</feature>
<feature type="non-terminal residue" evidence="2">
    <location>
        <position position="1"/>
    </location>
</feature>